<dbReference type="Proteomes" id="UP000233100">
    <property type="component" value="Chromosome 20"/>
</dbReference>
<name>A0A7N9ID70_MACFA</name>
<evidence type="ECO:0000256" key="1">
    <source>
        <dbReference type="SAM" id="MobiDB-lite"/>
    </source>
</evidence>
<organism evidence="2 3">
    <name type="scientific">Macaca fascicularis</name>
    <name type="common">Crab-eating macaque</name>
    <name type="synonym">Cynomolgus monkey</name>
    <dbReference type="NCBI Taxonomy" id="9541"/>
    <lineage>
        <taxon>Eukaryota</taxon>
        <taxon>Metazoa</taxon>
        <taxon>Chordata</taxon>
        <taxon>Craniata</taxon>
        <taxon>Vertebrata</taxon>
        <taxon>Euteleostomi</taxon>
        <taxon>Mammalia</taxon>
        <taxon>Eutheria</taxon>
        <taxon>Euarchontoglires</taxon>
        <taxon>Primates</taxon>
        <taxon>Haplorrhini</taxon>
        <taxon>Catarrhini</taxon>
        <taxon>Cercopithecidae</taxon>
        <taxon>Cercopithecinae</taxon>
        <taxon>Macaca</taxon>
    </lineage>
</organism>
<reference evidence="2" key="3">
    <citation type="submission" date="2025-09" db="UniProtKB">
        <authorList>
            <consortium name="Ensembl"/>
        </authorList>
    </citation>
    <scope>IDENTIFICATION</scope>
</reference>
<sequence>MFLNGNCLESLKKEEPEGGRRRLSHPGNMGWMRPSQEMTPLNRSHYSGFGLFCGDPGPEIGPFSLQPQYWNVELQMMRDLPYRNQPEQLLQEKAMFKVPKPLPRSLPGTQQLRSGSHLGAVREASSWPSAPVRRPSCRCSRGAASSSAWALLLVATTRTLLGTWQPP</sequence>
<protein>
    <submittedName>
        <fullName evidence="2">Uncharacterized protein</fullName>
    </submittedName>
</protein>
<evidence type="ECO:0000313" key="2">
    <source>
        <dbReference type="Ensembl" id="ENSMFAP00000054322.1"/>
    </source>
</evidence>
<feature type="compositionally biased region" description="Basic and acidic residues" evidence="1">
    <location>
        <begin position="10"/>
        <end position="20"/>
    </location>
</feature>
<evidence type="ECO:0000313" key="3">
    <source>
        <dbReference type="Proteomes" id="UP000233100"/>
    </source>
</evidence>
<dbReference type="AlphaFoldDB" id="A0A7N9ID70"/>
<proteinExistence type="predicted"/>
<reference evidence="2 3" key="1">
    <citation type="submission" date="2013-03" db="EMBL/GenBank/DDBJ databases">
        <authorList>
            <person name="Warren W."/>
            <person name="Wilson R.K."/>
        </authorList>
    </citation>
    <scope>NUCLEOTIDE SEQUENCE</scope>
</reference>
<dbReference type="Ensembl" id="ENSMFAT00000084487.1">
    <property type="protein sequence ID" value="ENSMFAP00000054322.1"/>
    <property type="gene ID" value="ENSMFAG00000055709.1"/>
</dbReference>
<reference evidence="2" key="2">
    <citation type="submission" date="2025-08" db="UniProtKB">
        <authorList>
            <consortium name="Ensembl"/>
        </authorList>
    </citation>
    <scope>IDENTIFICATION</scope>
</reference>
<dbReference type="GeneTree" id="ENSGT00910000146928"/>
<keyword evidence="3" id="KW-1185">Reference proteome</keyword>
<feature type="region of interest" description="Disordered" evidence="1">
    <location>
        <begin position="1"/>
        <end position="34"/>
    </location>
</feature>
<accession>A0A7N9ID70</accession>